<reference evidence="1" key="1">
    <citation type="journal article" date="2014" name="Int. J. Syst. Evol. Microbiol.">
        <title>Complete genome sequence of Corynebacterium casei LMG S-19264T (=DSM 44701T), isolated from a smear-ripened cheese.</title>
        <authorList>
            <consortium name="US DOE Joint Genome Institute (JGI-PGF)"/>
            <person name="Walter F."/>
            <person name="Albersmeier A."/>
            <person name="Kalinowski J."/>
            <person name="Ruckert C."/>
        </authorList>
    </citation>
    <scope>NUCLEOTIDE SEQUENCE</scope>
    <source>
        <strain evidence="1">KCTC 12988</strain>
    </source>
</reference>
<evidence type="ECO:0000313" key="2">
    <source>
        <dbReference type="Proteomes" id="UP000644507"/>
    </source>
</evidence>
<comment type="caution">
    <text evidence="1">The sequence shown here is derived from an EMBL/GenBank/DDBJ whole genome shotgun (WGS) entry which is preliminary data.</text>
</comment>
<name>A0A918WJS3_9BACT</name>
<dbReference type="Proteomes" id="UP000644507">
    <property type="component" value="Unassembled WGS sequence"/>
</dbReference>
<dbReference type="EMBL" id="BMXI01000007">
    <property type="protein sequence ID" value="GHC52834.1"/>
    <property type="molecule type" value="Genomic_DNA"/>
</dbReference>
<keyword evidence="2" id="KW-1185">Reference proteome</keyword>
<organism evidence="1 2">
    <name type="scientific">Roseibacillus persicicus</name>
    <dbReference type="NCBI Taxonomy" id="454148"/>
    <lineage>
        <taxon>Bacteria</taxon>
        <taxon>Pseudomonadati</taxon>
        <taxon>Verrucomicrobiota</taxon>
        <taxon>Verrucomicrobiia</taxon>
        <taxon>Verrucomicrobiales</taxon>
        <taxon>Verrucomicrobiaceae</taxon>
        <taxon>Roseibacillus</taxon>
    </lineage>
</organism>
<dbReference type="RefSeq" id="WP_189569707.1">
    <property type="nucleotide sequence ID" value="NZ_BMXI01000007.1"/>
</dbReference>
<reference evidence="1" key="2">
    <citation type="submission" date="2020-09" db="EMBL/GenBank/DDBJ databases">
        <authorList>
            <person name="Sun Q."/>
            <person name="Kim S."/>
        </authorList>
    </citation>
    <scope>NUCLEOTIDE SEQUENCE</scope>
    <source>
        <strain evidence="1">KCTC 12988</strain>
    </source>
</reference>
<accession>A0A918WJS3</accession>
<proteinExistence type="predicted"/>
<evidence type="ECO:0000313" key="1">
    <source>
        <dbReference type="EMBL" id="GHC52834.1"/>
    </source>
</evidence>
<gene>
    <name evidence="1" type="ORF">GCM10007100_19020</name>
</gene>
<dbReference type="AlphaFoldDB" id="A0A918WJS3"/>
<sequence length="453" mass="50900">MADLSSPDSFPDDEVVGLVDGLIDGHLDEESQRRLEELLKSDSRLADYCAERILFNSKLADLVAPSRLELIQNRRLLIEGNGEDRRVVVGQSQMAQIGGRSGDLFLAGPEGKSRPSWWMSALPWSLAALFAVGAFFVWSFQNRPAPETVFPEQVSTRAAGATPWFRKPTSASETKYWLQNMAWHRFSLNEMKAATGLPKDEISSALEKYGIKDEAPTLKDDKLLVLPYPGGRHPRLGYQKHAVNPRRDTKISVFTPWDADGYVVLDVPEAINLDRFVYYLSHSDLPTFWSLQGYQLPPLEWERHEDGKLSYERHFPNGVSFGAEVTPGKSELRLQAWLRNESASELRNVNLQNCVLLGRAEGFSEQSMDNKVFKDGFAAARSADGQRWAIVSWGETARPWGISECPCIHSDPRIKVCHPGETVELRGWFSFYEGADLDAELERIKSVGWVGGL</sequence>
<protein>
    <submittedName>
        <fullName evidence="1">Uncharacterized protein</fullName>
    </submittedName>
</protein>